<dbReference type="GeneID" id="42300283"/>
<dbReference type="SMART" id="SM00722">
    <property type="entry name" value="CASH"/>
    <property type="match status" value="1"/>
</dbReference>
<dbReference type="PANTHER" id="PTHR22990">
    <property type="entry name" value="F-BOX ONLY PROTEIN"/>
    <property type="match status" value="1"/>
</dbReference>
<dbReference type="Proteomes" id="UP000326170">
    <property type="component" value="Chromosome"/>
</dbReference>
<evidence type="ECO:0000313" key="7">
    <source>
        <dbReference type="Proteomes" id="UP000326170"/>
    </source>
</evidence>
<dbReference type="SMART" id="SM00710">
    <property type="entry name" value="PbH1"/>
    <property type="match status" value="9"/>
</dbReference>
<dbReference type="InterPro" id="IPR051550">
    <property type="entry name" value="SCF-Subunits/Alg-Epimerases"/>
</dbReference>
<dbReference type="Pfam" id="PF05048">
    <property type="entry name" value="NosD"/>
    <property type="match status" value="1"/>
</dbReference>
<feature type="compositionally biased region" description="Acidic residues" evidence="4">
    <location>
        <begin position="57"/>
        <end position="71"/>
    </location>
</feature>
<dbReference type="RefSeq" id="WP_152939361.1">
    <property type="nucleotide sequence ID" value="NZ_CP045488.1"/>
</dbReference>
<evidence type="ECO:0000256" key="1">
    <source>
        <dbReference type="ARBA" id="ARBA00004906"/>
    </source>
</evidence>
<dbReference type="PANTHER" id="PTHR22990:SF15">
    <property type="entry name" value="F-BOX ONLY PROTEIN 10"/>
    <property type="match status" value="1"/>
</dbReference>
<dbReference type="EMBL" id="CP045488">
    <property type="protein sequence ID" value="QFU81852.1"/>
    <property type="molecule type" value="Genomic_DNA"/>
</dbReference>
<keyword evidence="2" id="KW-0677">Repeat</keyword>
<gene>
    <name evidence="6" type="ORF">GCU68_04510</name>
</gene>
<protein>
    <recommendedName>
        <fullName evidence="5">Carbohydrate-binding/sugar hydrolysis domain-containing protein</fullName>
    </recommendedName>
</protein>
<dbReference type="InterPro" id="IPR006633">
    <property type="entry name" value="Carb-bd_sugar_hydrolysis-dom"/>
</dbReference>
<feature type="domain" description="Carbohydrate-binding/sugar hydrolysis" evidence="5">
    <location>
        <begin position="177"/>
        <end position="326"/>
    </location>
</feature>
<dbReference type="NCBIfam" id="TIGR03804">
    <property type="entry name" value="para_beta_helix"/>
    <property type="match status" value="4"/>
</dbReference>
<name>A0A5P9P146_9EURY</name>
<dbReference type="InterPro" id="IPR022441">
    <property type="entry name" value="Para_beta_helix_rpt-2"/>
</dbReference>
<dbReference type="InterPro" id="IPR006626">
    <property type="entry name" value="PbH1"/>
</dbReference>
<comment type="pathway">
    <text evidence="1">Protein modification; protein ubiquitination.</text>
</comment>
<sequence>MGDSDPDGSGIRRRSYLYGSAVTVSGLAGCLGATDDRTVRTGTDEQQSTDTRSNGDQTDEQGDEGGDETQDADSITECTTITEPGTYALAADLEAESGETCLEIRASDVTLDGQGRTIAGSGPTDPFEEPFEPANSGVLVQPELTAAKEKRKKAGVTQPQTDGISNVTVRNLTVEGFDAGIVFEAVTGGAITETAVTATQYGLSLIRSAENMLRGNETSGCGRSGIRLERANGNLLEANTATGNGMPASETGGVVLVDSDENRLVRNDVDGNIAGIELTGSHANTFEKNSVSDNIFDGIVLFDSRGNTLTGNTANSNTNLYGIILVDSDETTLEENTANGNAQGGLLLVQSDNNTLVGNTANENGLDGGVILTLSDGNTLSNNTANDNVGASAIEGPDVDPTLGPGFNLLDSSFNRGRANTARGNDGGPIQIVGGEGNSIEINGVVYTDATADETSLETDEQPILSEPLEVLVETGEREPLVELVDVLDEGLPFDG</sequence>
<dbReference type="InterPro" id="IPR012334">
    <property type="entry name" value="Pectin_lyas_fold"/>
</dbReference>
<keyword evidence="3" id="KW-0833">Ubl conjugation pathway</keyword>
<feature type="compositionally biased region" description="Basic and acidic residues" evidence="4">
    <location>
        <begin position="34"/>
        <end position="43"/>
    </location>
</feature>
<dbReference type="InterPro" id="IPR011050">
    <property type="entry name" value="Pectin_lyase_fold/virulence"/>
</dbReference>
<evidence type="ECO:0000259" key="5">
    <source>
        <dbReference type="SMART" id="SM00722"/>
    </source>
</evidence>
<dbReference type="OrthoDB" id="187513at2157"/>
<feature type="compositionally biased region" description="Polar residues" evidence="4">
    <location>
        <begin position="44"/>
        <end position="54"/>
    </location>
</feature>
<dbReference type="SUPFAM" id="SSF51126">
    <property type="entry name" value="Pectin lyase-like"/>
    <property type="match status" value="1"/>
</dbReference>
<dbReference type="AlphaFoldDB" id="A0A5P9P146"/>
<evidence type="ECO:0000256" key="4">
    <source>
        <dbReference type="SAM" id="MobiDB-lite"/>
    </source>
</evidence>
<evidence type="ECO:0000256" key="3">
    <source>
        <dbReference type="ARBA" id="ARBA00022786"/>
    </source>
</evidence>
<evidence type="ECO:0000256" key="2">
    <source>
        <dbReference type="ARBA" id="ARBA00022737"/>
    </source>
</evidence>
<proteinExistence type="predicted"/>
<keyword evidence="7" id="KW-1185">Reference proteome</keyword>
<dbReference type="InterPro" id="IPR007742">
    <property type="entry name" value="NosD_dom"/>
</dbReference>
<accession>A0A5P9P146</accession>
<dbReference type="Gene3D" id="2.160.20.10">
    <property type="entry name" value="Single-stranded right-handed beta-helix, Pectin lyase-like"/>
    <property type="match status" value="2"/>
</dbReference>
<evidence type="ECO:0000313" key="6">
    <source>
        <dbReference type="EMBL" id="QFU81852.1"/>
    </source>
</evidence>
<reference evidence="6 7" key="1">
    <citation type="journal article" date="2007" name="Int. J. Syst. Evol. Microbiol.">
        <title>Natronorubrum sulfidifaciens sp. nov., an extremely haloalkaliphilic archaeon isolated from Aiding salt lake in Xin-Jiang, China.</title>
        <authorList>
            <person name="Cui H.L."/>
            <person name="Tohty D."/>
            <person name="Liu H.C."/>
            <person name="Liu S.J."/>
            <person name="Oren A."/>
            <person name="Zhou P.J."/>
        </authorList>
    </citation>
    <scope>NUCLEOTIDE SEQUENCE [LARGE SCALE GENOMIC DNA]</scope>
    <source>
        <strain evidence="6 7">7-3</strain>
    </source>
</reference>
<dbReference type="KEGG" id="nas:GCU68_04510"/>
<organism evidence="6 7">
    <name type="scientific">Natronorubrum aibiense</name>
    <dbReference type="NCBI Taxonomy" id="348826"/>
    <lineage>
        <taxon>Archaea</taxon>
        <taxon>Methanobacteriati</taxon>
        <taxon>Methanobacteriota</taxon>
        <taxon>Stenosarchaea group</taxon>
        <taxon>Halobacteria</taxon>
        <taxon>Halobacteriales</taxon>
        <taxon>Natrialbaceae</taxon>
        <taxon>Natronorubrum</taxon>
    </lineage>
</organism>
<feature type="region of interest" description="Disordered" evidence="4">
    <location>
        <begin position="30"/>
        <end position="75"/>
    </location>
</feature>